<dbReference type="AlphaFoldDB" id="A0A7K0FXU2"/>
<gene>
    <name evidence="2" type="ORF">GJU39_07900</name>
</gene>
<accession>A0A7K0FXU2</accession>
<keyword evidence="2" id="KW-0808">Transferase</keyword>
<dbReference type="InterPro" id="IPR016181">
    <property type="entry name" value="Acyl_CoA_acyltransferase"/>
</dbReference>
<dbReference type="EMBL" id="WKKH01000009">
    <property type="protein sequence ID" value="MRX76010.1"/>
    <property type="molecule type" value="Genomic_DNA"/>
</dbReference>
<evidence type="ECO:0000313" key="3">
    <source>
        <dbReference type="Proteomes" id="UP000487757"/>
    </source>
</evidence>
<dbReference type="CDD" id="cd04301">
    <property type="entry name" value="NAT_SF"/>
    <property type="match status" value="1"/>
</dbReference>
<protein>
    <submittedName>
        <fullName evidence="2">GNAT family N-acetyltransferase</fullName>
    </submittedName>
</protein>
<name>A0A7K0FXU2_9SPHI</name>
<sequence length="164" mass="18369">MQLPPYDKFPEIFAESIVLRKIESEDLEDIMEISFYDAQPALTIDDAAKMQARIDLDYLNGSSIHWGIADKQTNEIVGTVGYYRGFEKGIGELGCVLKSKFRGQGFMTAAMKLAIEYGINEIGLAKVIAITTKQNTKTINLLKRLGFVQTAECLNDEIEFVFNS</sequence>
<feature type="domain" description="N-acetyltransferase" evidence="1">
    <location>
        <begin position="17"/>
        <end position="164"/>
    </location>
</feature>
<dbReference type="PROSITE" id="PS51186">
    <property type="entry name" value="GNAT"/>
    <property type="match status" value="1"/>
</dbReference>
<reference evidence="2 3" key="1">
    <citation type="submission" date="2019-11" db="EMBL/GenBank/DDBJ databases">
        <title>Pedobacter petrophilus genome.</title>
        <authorList>
            <person name="Feldbauer M.J."/>
            <person name="Newman J.D."/>
        </authorList>
    </citation>
    <scope>NUCLEOTIDE SEQUENCE [LARGE SCALE GENOMIC DNA]</scope>
    <source>
        <strain evidence="2 3">LMG 29686</strain>
    </source>
</reference>
<dbReference type="RefSeq" id="WP_154280245.1">
    <property type="nucleotide sequence ID" value="NZ_JBHUJQ010000001.1"/>
</dbReference>
<dbReference type="GO" id="GO:0016747">
    <property type="term" value="F:acyltransferase activity, transferring groups other than amino-acyl groups"/>
    <property type="evidence" value="ECO:0007669"/>
    <property type="project" value="InterPro"/>
</dbReference>
<comment type="caution">
    <text evidence="2">The sequence shown here is derived from an EMBL/GenBank/DDBJ whole genome shotgun (WGS) entry which is preliminary data.</text>
</comment>
<dbReference type="PANTHER" id="PTHR43792">
    <property type="entry name" value="GNAT FAMILY, PUTATIVE (AFU_ORTHOLOGUE AFUA_3G00765)-RELATED-RELATED"/>
    <property type="match status" value="1"/>
</dbReference>
<dbReference type="InterPro" id="IPR000182">
    <property type="entry name" value="GNAT_dom"/>
</dbReference>
<evidence type="ECO:0000313" key="2">
    <source>
        <dbReference type="EMBL" id="MRX76010.1"/>
    </source>
</evidence>
<proteinExistence type="predicted"/>
<dbReference type="OrthoDB" id="9811523at2"/>
<evidence type="ECO:0000259" key="1">
    <source>
        <dbReference type="PROSITE" id="PS51186"/>
    </source>
</evidence>
<dbReference type="Proteomes" id="UP000487757">
    <property type="component" value="Unassembled WGS sequence"/>
</dbReference>
<dbReference type="Gene3D" id="3.40.630.30">
    <property type="match status" value="1"/>
</dbReference>
<dbReference type="Pfam" id="PF13302">
    <property type="entry name" value="Acetyltransf_3"/>
    <property type="match status" value="1"/>
</dbReference>
<keyword evidence="3" id="KW-1185">Reference proteome</keyword>
<dbReference type="SUPFAM" id="SSF55729">
    <property type="entry name" value="Acyl-CoA N-acyltransferases (Nat)"/>
    <property type="match status" value="1"/>
</dbReference>
<dbReference type="InterPro" id="IPR051531">
    <property type="entry name" value="N-acetyltransferase"/>
</dbReference>
<organism evidence="2 3">
    <name type="scientific">Pedobacter petrophilus</name>
    <dbReference type="NCBI Taxonomy" id="1908241"/>
    <lineage>
        <taxon>Bacteria</taxon>
        <taxon>Pseudomonadati</taxon>
        <taxon>Bacteroidota</taxon>
        <taxon>Sphingobacteriia</taxon>
        <taxon>Sphingobacteriales</taxon>
        <taxon>Sphingobacteriaceae</taxon>
        <taxon>Pedobacter</taxon>
    </lineage>
</organism>